<feature type="transmembrane region" description="Helical" evidence="2">
    <location>
        <begin position="371"/>
        <end position="391"/>
    </location>
</feature>
<feature type="repeat" description="ANK" evidence="1">
    <location>
        <begin position="170"/>
        <end position="202"/>
    </location>
</feature>
<reference evidence="3 4" key="1">
    <citation type="submission" date="2019-08" db="EMBL/GenBank/DDBJ databases">
        <authorList>
            <person name="Alioto T."/>
            <person name="Alioto T."/>
            <person name="Gomez Garrido J."/>
        </authorList>
    </citation>
    <scope>NUCLEOTIDE SEQUENCE [LARGE SCALE GENOMIC DNA]</scope>
</reference>
<feature type="repeat" description="ANK" evidence="1">
    <location>
        <begin position="302"/>
        <end position="334"/>
    </location>
</feature>
<dbReference type="SUPFAM" id="SSF48403">
    <property type="entry name" value="Ankyrin repeat"/>
    <property type="match status" value="1"/>
</dbReference>
<dbReference type="PANTHER" id="PTHR22677">
    <property type="entry name" value="ANKYRIN REPEAT DOMAIN-CONTAINING PROTEIN 60"/>
    <property type="match status" value="1"/>
</dbReference>
<feature type="repeat" description="ANK" evidence="1">
    <location>
        <begin position="137"/>
        <end position="169"/>
    </location>
</feature>
<dbReference type="SMART" id="SM00248">
    <property type="entry name" value="ANK"/>
    <property type="match status" value="7"/>
</dbReference>
<dbReference type="AlphaFoldDB" id="A0A5E4MP08"/>
<organism evidence="3 4">
    <name type="scientific">Cinara cedri</name>
    <dbReference type="NCBI Taxonomy" id="506608"/>
    <lineage>
        <taxon>Eukaryota</taxon>
        <taxon>Metazoa</taxon>
        <taxon>Ecdysozoa</taxon>
        <taxon>Arthropoda</taxon>
        <taxon>Hexapoda</taxon>
        <taxon>Insecta</taxon>
        <taxon>Pterygota</taxon>
        <taxon>Neoptera</taxon>
        <taxon>Paraneoptera</taxon>
        <taxon>Hemiptera</taxon>
        <taxon>Sternorrhyncha</taxon>
        <taxon>Aphidomorpha</taxon>
        <taxon>Aphidoidea</taxon>
        <taxon>Aphididae</taxon>
        <taxon>Lachninae</taxon>
        <taxon>Cinara</taxon>
    </lineage>
</organism>
<evidence type="ECO:0000256" key="1">
    <source>
        <dbReference type="PROSITE-ProRule" id="PRU00023"/>
    </source>
</evidence>
<dbReference type="OrthoDB" id="6629955at2759"/>
<keyword evidence="2" id="KW-0472">Membrane</keyword>
<evidence type="ECO:0000313" key="3">
    <source>
        <dbReference type="EMBL" id="VVC31092.1"/>
    </source>
</evidence>
<dbReference type="Proteomes" id="UP000325440">
    <property type="component" value="Unassembled WGS sequence"/>
</dbReference>
<dbReference type="Pfam" id="PF12796">
    <property type="entry name" value="Ank_2"/>
    <property type="match status" value="2"/>
</dbReference>
<keyword evidence="2" id="KW-0812">Transmembrane</keyword>
<dbReference type="Pfam" id="PF00023">
    <property type="entry name" value="Ank"/>
    <property type="match status" value="1"/>
</dbReference>
<dbReference type="EMBL" id="CABPRJ010000580">
    <property type="protein sequence ID" value="VVC31092.1"/>
    <property type="molecule type" value="Genomic_DNA"/>
</dbReference>
<dbReference type="InterPro" id="IPR002110">
    <property type="entry name" value="Ankyrin_rpt"/>
</dbReference>
<dbReference type="PRINTS" id="PR01415">
    <property type="entry name" value="ANKYRIN"/>
</dbReference>
<dbReference type="Gene3D" id="1.25.40.20">
    <property type="entry name" value="Ankyrin repeat-containing domain"/>
    <property type="match status" value="3"/>
</dbReference>
<proteinExistence type="predicted"/>
<keyword evidence="4" id="KW-1185">Reference proteome</keyword>
<sequence>MDYEQWREILIAVNDDGESLDEANVIEKIKEKLRVEYPNVYEKWQKNGFHINYPFRVVYNSDSPEKKIYKQTLLRLAINNNLKNLTSALEVKGGKIHPAGELYSWNALYAAVFCINKEVIDSILRAGEIQINARDKDDKTLLHLASEKDTVGAIKVLIDKGADLNARDKDGKTPLHLAAERNKIDAVKILMDEEADLNARDKNGRTPLHFAAGNGNADIVEILMDKGDYINVIDKDDKIPLHLAAESGNAGTIEVLIERGADLNARDKDERIPLHLAAENGNAGTIKALISKRADLNARDKNGRTPLHLAAKNDKVDIVNILINKGANINVQDESGKTSVQIADRNARDALIAIIKRRATIKGVINDCFRILTTIVVFAIVCTMLAAYAMYESNADKNSTKIEGLTLESLYDLKEGKN</sequence>
<protein>
    <submittedName>
        <fullName evidence="3">Ankyrin repeat-containing domain,Ankyrin repeat</fullName>
    </submittedName>
</protein>
<feature type="repeat" description="ANK" evidence="1">
    <location>
        <begin position="269"/>
        <end position="301"/>
    </location>
</feature>
<dbReference type="InterPro" id="IPR039323">
    <property type="entry name" value="ANKRD_45/46/60"/>
</dbReference>
<keyword evidence="2" id="KW-1133">Transmembrane helix</keyword>
<feature type="repeat" description="ANK" evidence="1">
    <location>
        <begin position="236"/>
        <end position="268"/>
    </location>
</feature>
<evidence type="ECO:0000256" key="2">
    <source>
        <dbReference type="SAM" id="Phobius"/>
    </source>
</evidence>
<name>A0A5E4MP08_9HEMI</name>
<dbReference type="PANTHER" id="PTHR22677:SF4">
    <property type="entry name" value="USHER SYNDROME TYPE-1G PROTEIN-LIKE PROTEIN"/>
    <property type="match status" value="1"/>
</dbReference>
<dbReference type="PROSITE" id="PS50088">
    <property type="entry name" value="ANK_REPEAT"/>
    <property type="match status" value="6"/>
</dbReference>
<accession>A0A5E4MP08</accession>
<dbReference type="InterPro" id="IPR036770">
    <property type="entry name" value="Ankyrin_rpt-contain_sf"/>
</dbReference>
<keyword evidence="1" id="KW-0040">ANK repeat</keyword>
<gene>
    <name evidence="3" type="ORF">CINCED_3A023995</name>
</gene>
<evidence type="ECO:0000313" key="4">
    <source>
        <dbReference type="Proteomes" id="UP000325440"/>
    </source>
</evidence>
<dbReference type="PROSITE" id="PS50297">
    <property type="entry name" value="ANK_REP_REGION"/>
    <property type="match status" value="6"/>
</dbReference>
<feature type="repeat" description="ANK" evidence="1">
    <location>
        <begin position="203"/>
        <end position="235"/>
    </location>
</feature>